<dbReference type="InterPro" id="IPR001328">
    <property type="entry name" value="Pept_tRNA_hydro"/>
</dbReference>
<dbReference type="OrthoDB" id="9800507at2"/>
<comment type="function">
    <text evidence="8">Hydrolyzes ribosome-free peptidyl-tRNAs (with 1 or more amino acids incorporated), which drop off the ribosome during protein synthesis, or as a result of ribosome stalling.</text>
</comment>
<dbReference type="FunFam" id="3.40.50.1470:FF:000001">
    <property type="entry name" value="Peptidyl-tRNA hydrolase"/>
    <property type="match status" value="1"/>
</dbReference>
<feature type="site" description="Stabilizes the basic form of H active site to accept a proton" evidence="8">
    <location>
        <position position="109"/>
    </location>
</feature>
<comment type="subcellular location">
    <subcellularLocation>
        <location evidence="8">Cytoplasm</location>
    </subcellularLocation>
</comment>
<keyword evidence="14" id="KW-1185">Reference proteome</keyword>
<comment type="similarity">
    <text evidence="5 8 10">Belongs to the PTH family.</text>
</comment>
<organism evidence="11 13">
    <name type="scientific">Lawsonella clevelandensis</name>
    <dbReference type="NCBI Taxonomy" id="1528099"/>
    <lineage>
        <taxon>Bacteria</taxon>
        <taxon>Bacillati</taxon>
        <taxon>Actinomycetota</taxon>
        <taxon>Actinomycetes</taxon>
        <taxon>Mycobacteriales</taxon>
        <taxon>Lawsonellaceae</taxon>
        <taxon>Lawsonella</taxon>
    </lineage>
</organism>
<evidence type="ECO:0000313" key="12">
    <source>
        <dbReference type="EMBL" id="VHO00023.1"/>
    </source>
</evidence>
<reference evidence="11 13" key="1">
    <citation type="journal article" date="2015" name="Genome Announc.">
        <title>Complete Genome Sequences for Two Strains of a Novel Fastidious, Partially Acid-Fast, Gram-Positive Corynebacterineae Bacterium, Derived from Human Clinical Samples.</title>
        <authorList>
            <person name="Nicholson A.C."/>
            <person name="Bell M."/>
            <person name="Humrighouse B.W."/>
            <person name="McQuiston J.R."/>
        </authorList>
    </citation>
    <scope>NUCLEOTIDE SEQUENCE [LARGE SCALE GENOMIC DNA]</scope>
    <source>
        <strain evidence="11 13">X1698</strain>
    </source>
</reference>
<dbReference type="NCBIfam" id="TIGR00447">
    <property type="entry name" value="pth"/>
    <property type="match status" value="1"/>
</dbReference>
<feature type="binding site" evidence="8">
    <location>
        <position position="84"/>
    </location>
    <ligand>
        <name>tRNA</name>
        <dbReference type="ChEBI" id="CHEBI:17843"/>
    </ligand>
</feature>
<feature type="binding site" evidence="8">
    <location>
        <position position="29"/>
    </location>
    <ligand>
        <name>tRNA</name>
        <dbReference type="ChEBI" id="CHEBI:17843"/>
    </ligand>
</feature>
<reference evidence="12 14" key="3">
    <citation type="submission" date="2019-04" db="EMBL/GenBank/DDBJ databases">
        <authorList>
            <person name="Seth-Smith MB H."/>
            <person name="Seth-Smith H."/>
        </authorList>
    </citation>
    <scope>NUCLEOTIDE SEQUENCE [LARGE SCALE GENOMIC DNA]</scope>
    <source>
        <strain evidence="12">USB-603019</strain>
    </source>
</reference>
<gene>
    <name evidence="8 12" type="primary">pth</name>
    <name evidence="11" type="ORF">AL705_02040</name>
    <name evidence="12" type="ORF">LC603019_00423</name>
</gene>
<evidence type="ECO:0000256" key="6">
    <source>
        <dbReference type="ARBA" id="ARBA00048707"/>
    </source>
</evidence>
<dbReference type="Proteomes" id="UP000324288">
    <property type="component" value="Chromosome"/>
</dbReference>
<evidence type="ECO:0000256" key="10">
    <source>
        <dbReference type="RuleBase" id="RU004320"/>
    </source>
</evidence>
<dbReference type="STRING" id="1528099.AL705_02040"/>
<dbReference type="RefSeq" id="WP_053961597.1">
    <property type="nucleotide sequence ID" value="NZ_CAJPTR010000001.1"/>
</dbReference>
<dbReference type="GO" id="GO:0004045">
    <property type="term" value="F:peptidyl-tRNA hydrolase activity"/>
    <property type="evidence" value="ECO:0007669"/>
    <property type="project" value="UniProtKB-UniRule"/>
</dbReference>
<dbReference type="GeneID" id="84894412"/>
<comment type="function">
    <text evidence="8">Catalyzes the release of premature peptidyl moieties from peptidyl-tRNA molecules trapped in stalled 50S ribosomal subunits, and thus maintains levels of free tRNAs and 50S ribosomes.</text>
</comment>
<evidence type="ECO:0000256" key="4">
    <source>
        <dbReference type="ARBA" id="ARBA00022884"/>
    </source>
</evidence>
<dbReference type="Gene3D" id="3.40.50.1470">
    <property type="entry name" value="Peptidyl-tRNA hydrolase"/>
    <property type="match status" value="1"/>
</dbReference>
<evidence type="ECO:0000256" key="7">
    <source>
        <dbReference type="ARBA" id="ARBA00050038"/>
    </source>
</evidence>
<dbReference type="EC" id="3.1.1.29" evidence="1 8"/>
<reference evidence="11" key="2">
    <citation type="journal article" date="2016" name="Int. J. Syst. Evol. Microbiol.">
        <title>Lawsonella clevelandensis gen. nov., sp. nov., a new member of the suborder Corynebacterineae isolated from human abscesses.</title>
        <authorList>
            <person name="Bell M.E."/>
            <person name="Bernard K.A."/>
            <person name="Harrington S.M."/>
            <person name="Patel N.B."/>
            <person name="Tucker T.A."/>
            <person name="Metcalfe M.G."/>
            <person name="McQuiston J.R."/>
        </authorList>
    </citation>
    <scope>NUCLEOTIDE SEQUENCE</scope>
    <source>
        <strain evidence="11">X1698</strain>
    </source>
</reference>
<protein>
    <recommendedName>
        <fullName evidence="7 8">Peptidyl-tRNA hydrolase</fullName>
        <shortName evidence="8">Pth</shortName>
        <ecNumber evidence="1 8">3.1.1.29</ecNumber>
    </recommendedName>
</protein>
<dbReference type="Proteomes" id="UP000068137">
    <property type="component" value="Chromosome"/>
</dbReference>
<keyword evidence="4 8" id="KW-0694">RNA-binding</keyword>
<proteinExistence type="inferred from homology"/>
<evidence type="ECO:0000313" key="11">
    <source>
        <dbReference type="EMBL" id="ALE18668.1"/>
    </source>
</evidence>
<dbReference type="HAMAP" id="MF_00083">
    <property type="entry name" value="Pept_tRNA_hydro_bact"/>
    <property type="match status" value="1"/>
</dbReference>
<evidence type="ECO:0000256" key="9">
    <source>
        <dbReference type="RuleBase" id="RU000673"/>
    </source>
</evidence>
<dbReference type="GO" id="GO:0006515">
    <property type="term" value="P:protein quality control for misfolded or incompletely synthesized proteins"/>
    <property type="evidence" value="ECO:0007669"/>
    <property type="project" value="UniProtKB-UniRule"/>
</dbReference>
<name>A0A0M4MX23_9ACTN</name>
<feature type="site" description="Discriminates between blocked and unblocked aminoacyl-tRNA" evidence="8">
    <location>
        <position position="24"/>
    </location>
</feature>
<dbReference type="EMBL" id="CP012390">
    <property type="protein sequence ID" value="ALE18668.1"/>
    <property type="molecule type" value="Genomic_DNA"/>
</dbReference>
<evidence type="ECO:0000256" key="5">
    <source>
        <dbReference type="ARBA" id="ARBA00038063"/>
    </source>
</evidence>
<comment type="subunit">
    <text evidence="8">Monomer.</text>
</comment>
<dbReference type="Pfam" id="PF01195">
    <property type="entry name" value="Pept_tRNA_hydro"/>
    <property type="match status" value="1"/>
</dbReference>
<dbReference type="InterPro" id="IPR018171">
    <property type="entry name" value="Pept_tRNA_hydro_CS"/>
</dbReference>
<dbReference type="EMBL" id="LR584267">
    <property type="protein sequence ID" value="VHO00023.1"/>
    <property type="molecule type" value="Genomic_DNA"/>
</dbReference>
<accession>A0A0M4MX23</accession>
<keyword evidence="2 8" id="KW-0820">tRNA-binding</keyword>
<keyword evidence="3 8" id="KW-0378">Hydrolase</keyword>
<keyword evidence="8" id="KW-0963">Cytoplasm</keyword>
<evidence type="ECO:0000256" key="1">
    <source>
        <dbReference type="ARBA" id="ARBA00013260"/>
    </source>
</evidence>
<dbReference type="GO" id="GO:0005737">
    <property type="term" value="C:cytoplasm"/>
    <property type="evidence" value="ECO:0007669"/>
    <property type="project" value="UniProtKB-SubCell"/>
</dbReference>
<evidence type="ECO:0000313" key="13">
    <source>
        <dbReference type="Proteomes" id="UP000068137"/>
    </source>
</evidence>
<dbReference type="InterPro" id="IPR036416">
    <property type="entry name" value="Pept_tRNA_hydro_sf"/>
</dbReference>
<dbReference type="PROSITE" id="PS01196">
    <property type="entry name" value="PEPT_TRNA_HYDROL_2"/>
    <property type="match status" value="1"/>
</dbReference>
<dbReference type="KEGG" id="cbq:AL705_02040"/>
<feature type="binding site" evidence="8">
    <location>
        <position position="130"/>
    </location>
    <ligand>
        <name>tRNA</name>
        <dbReference type="ChEBI" id="CHEBI:17843"/>
    </ligand>
</feature>
<dbReference type="PANTHER" id="PTHR17224:SF1">
    <property type="entry name" value="PEPTIDYL-TRNA HYDROLASE"/>
    <property type="match status" value="1"/>
</dbReference>
<comment type="catalytic activity">
    <reaction evidence="6 8 9">
        <text>an N-acyl-L-alpha-aminoacyl-tRNA + H2O = an N-acyl-L-amino acid + a tRNA + H(+)</text>
        <dbReference type="Rhea" id="RHEA:54448"/>
        <dbReference type="Rhea" id="RHEA-COMP:10123"/>
        <dbReference type="Rhea" id="RHEA-COMP:13883"/>
        <dbReference type="ChEBI" id="CHEBI:15377"/>
        <dbReference type="ChEBI" id="CHEBI:15378"/>
        <dbReference type="ChEBI" id="CHEBI:59874"/>
        <dbReference type="ChEBI" id="CHEBI:78442"/>
        <dbReference type="ChEBI" id="CHEBI:138191"/>
        <dbReference type="EC" id="3.1.1.29"/>
    </reaction>
</comment>
<evidence type="ECO:0000256" key="3">
    <source>
        <dbReference type="ARBA" id="ARBA00022801"/>
    </source>
</evidence>
<dbReference type="SUPFAM" id="SSF53178">
    <property type="entry name" value="Peptidyl-tRNA hydrolase-like"/>
    <property type="match status" value="1"/>
</dbReference>
<dbReference type="PROSITE" id="PS01195">
    <property type="entry name" value="PEPT_TRNA_HYDROL_1"/>
    <property type="match status" value="1"/>
</dbReference>
<evidence type="ECO:0000313" key="14">
    <source>
        <dbReference type="Proteomes" id="UP000324288"/>
    </source>
</evidence>
<dbReference type="GO" id="GO:0000049">
    <property type="term" value="F:tRNA binding"/>
    <property type="evidence" value="ECO:0007669"/>
    <property type="project" value="UniProtKB-UniRule"/>
</dbReference>
<feature type="binding site" evidence="8">
    <location>
        <position position="82"/>
    </location>
    <ligand>
        <name>tRNA</name>
        <dbReference type="ChEBI" id="CHEBI:17843"/>
    </ligand>
</feature>
<dbReference type="GO" id="GO:0072344">
    <property type="term" value="P:rescue of stalled ribosome"/>
    <property type="evidence" value="ECO:0007669"/>
    <property type="project" value="UniProtKB-UniRule"/>
</dbReference>
<sequence length="206" mass="22029">MSPSPQIPDINTVPGPILLVGLGNPGAQYELTRHNVGYMALDELCARTSFPVSLSPNKRTNALVGRGTLNGTPVILMKSGTFMNDSGRAVAATAKFYNIPATNIIVLHDDLDLAENILRVKRGGGEGGHNGLKSMTQHLGTKDYVRVRIGIGRPPGRMDPATYVLKQLSARDCEEVGVTVQEAADAVELLLRDGVAATQNQVHARH</sequence>
<dbReference type="PANTHER" id="PTHR17224">
    <property type="entry name" value="PEPTIDYL-TRNA HYDROLASE"/>
    <property type="match status" value="1"/>
</dbReference>
<feature type="active site" description="Proton acceptor" evidence="8">
    <location>
        <position position="34"/>
    </location>
</feature>
<dbReference type="AlphaFoldDB" id="A0A0M4MX23"/>
<evidence type="ECO:0000256" key="2">
    <source>
        <dbReference type="ARBA" id="ARBA00022555"/>
    </source>
</evidence>
<dbReference type="CDD" id="cd00462">
    <property type="entry name" value="PTH"/>
    <property type="match status" value="1"/>
</dbReference>
<evidence type="ECO:0000256" key="8">
    <source>
        <dbReference type="HAMAP-Rule" id="MF_00083"/>
    </source>
</evidence>
<dbReference type="PATRIC" id="fig|1562462.4.peg.419"/>